<dbReference type="RefSeq" id="WP_263123137.1">
    <property type="nucleotide sequence ID" value="NZ_CP106753.1"/>
</dbReference>
<evidence type="ECO:0000256" key="5">
    <source>
        <dbReference type="ARBA" id="ARBA00022825"/>
    </source>
</evidence>
<organism evidence="8 9">
    <name type="scientific">Chitiniphilus purpureus</name>
    <dbReference type="NCBI Taxonomy" id="2981137"/>
    <lineage>
        <taxon>Bacteria</taxon>
        <taxon>Pseudomonadati</taxon>
        <taxon>Pseudomonadota</taxon>
        <taxon>Betaproteobacteria</taxon>
        <taxon>Neisseriales</taxon>
        <taxon>Chitinibacteraceae</taxon>
        <taxon>Chitiniphilus</taxon>
    </lineage>
</organism>
<dbReference type="CDD" id="cd07016">
    <property type="entry name" value="S14_ClpP_1"/>
    <property type="match status" value="1"/>
</dbReference>
<dbReference type="Proteomes" id="UP001061302">
    <property type="component" value="Chromosome"/>
</dbReference>
<evidence type="ECO:0000256" key="4">
    <source>
        <dbReference type="ARBA" id="ARBA00022801"/>
    </source>
</evidence>
<dbReference type="Pfam" id="PF25209">
    <property type="entry name" value="Phage_capsid_4"/>
    <property type="match status" value="1"/>
</dbReference>
<dbReference type="Pfam" id="PF00574">
    <property type="entry name" value="CLP_protease"/>
    <property type="match status" value="1"/>
</dbReference>
<name>A0ABY6DHN2_9NEIS</name>
<proteinExistence type="inferred from homology"/>
<keyword evidence="3 8" id="KW-0645">Protease</keyword>
<evidence type="ECO:0000313" key="9">
    <source>
        <dbReference type="Proteomes" id="UP001061302"/>
    </source>
</evidence>
<dbReference type="InterPro" id="IPR029045">
    <property type="entry name" value="ClpP/crotonase-like_dom_sf"/>
</dbReference>
<keyword evidence="9" id="KW-1185">Reference proteome</keyword>
<keyword evidence="5" id="KW-0720">Serine protease</keyword>
<gene>
    <name evidence="8" type="ORF">N8I74_11055</name>
</gene>
<accession>A0ABY6DHN2</accession>
<evidence type="ECO:0000256" key="1">
    <source>
        <dbReference type="ARBA" id="ARBA00007039"/>
    </source>
</evidence>
<dbReference type="EMBL" id="CP106753">
    <property type="protein sequence ID" value="UXY13860.1"/>
    <property type="molecule type" value="Genomic_DNA"/>
</dbReference>
<dbReference type="Gene3D" id="3.90.226.10">
    <property type="entry name" value="2-enoyl-CoA Hydratase, Chain A, domain 1"/>
    <property type="match status" value="1"/>
</dbReference>
<dbReference type="PANTHER" id="PTHR10381">
    <property type="entry name" value="ATP-DEPENDENT CLP PROTEASE PROTEOLYTIC SUBUNIT"/>
    <property type="match status" value="1"/>
</dbReference>
<protein>
    <recommendedName>
        <fullName evidence="6">ATP-dependent Clp protease proteolytic subunit</fullName>
    </recommendedName>
</protein>
<feature type="region of interest" description="Disordered" evidence="7">
    <location>
        <begin position="222"/>
        <end position="251"/>
    </location>
</feature>
<dbReference type="GO" id="GO:0006508">
    <property type="term" value="P:proteolysis"/>
    <property type="evidence" value="ECO:0007669"/>
    <property type="project" value="UniProtKB-KW"/>
</dbReference>
<evidence type="ECO:0000256" key="2">
    <source>
        <dbReference type="ARBA" id="ARBA00022490"/>
    </source>
</evidence>
<dbReference type="InterPro" id="IPR001907">
    <property type="entry name" value="ClpP"/>
</dbReference>
<dbReference type="PANTHER" id="PTHR10381:SF70">
    <property type="entry name" value="ATP-DEPENDENT CLP PROTEASE PROTEOLYTIC SUBUNIT"/>
    <property type="match status" value="1"/>
</dbReference>
<dbReference type="PRINTS" id="PR00127">
    <property type="entry name" value="CLPPROTEASEP"/>
</dbReference>
<dbReference type="InterPro" id="IPR023562">
    <property type="entry name" value="ClpP/TepA"/>
</dbReference>
<evidence type="ECO:0000313" key="8">
    <source>
        <dbReference type="EMBL" id="UXY13860.1"/>
    </source>
</evidence>
<evidence type="ECO:0000256" key="3">
    <source>
        <dbReference type="ARBA" id="ARBA00022670"/>
    </source>
</evidence>
<dbReference type="GO" id="GO:0008233">
    <property type="term" value="F:peptidase activity"/>
    <property type="evidence" value="ECO:0007669"/>
    <property type="project" value="UniProtKB-KW"/>
</dbReference>
<sequence length="681" mass="72791">MGQPTRTNPYRIKAAANGHPAEILIYGDIGYSWYEESVEAAQFVRDLFALDASQIVVRINSYGGSVVDGIAVCNALTRHPATIDIKIDGVAASIASLIAMAGDSIEIADNAQFMLHAPWSHIYGNAAQLRQHADMLDGWAESMAATYARRTGKSTEEVQADWLADGRDHWLTAEEAVAAGLADRVVASGAAHPDDSAAAAMAGLARFRPPAALLARWAPHHPNPAAAAATPQQEQSMPDPTPPAAPQPSADDIKAQALAADKARRDGIRASFAKFGHIEGVVTLQATCEDDHSCTPQAAGEKLLALLAKDAKPVNAVVVEDERDKLRGAATQALLARAGISDEKGQTVRADSANPFRGHTLLDLARAALVRAGIRTDGMDKMALVAAAFTQSGSDFPVLLENTMHKALQTGYALAPDTWSRFCKRGSVSDFRSHKRYRLGSLGNLDALNELGEFRSKAIPDGERSSIAIGTKGNLINISRQAIINDDLGVFVGLAELLGRSARRSIEADVYALLASNPVLEDGIPLFHADHGNLGVSSAPTVQSFEEARVLMAKQMDISRNDYLDLRPAIWLGGMGHGGDVRVLNDAQYDPDTVNKLQKPNKVRGLVGDVIDTPRIAGSEWYLFASPADAPVLEVAFLDGQDTPFLDMERGFEVDGARYKVRLDYGVAAGDYRGAIKNNGA</sequence>
<evidence type="ECO:0000256" key="6">
    <source>
        <dbReference type="RuleBase" id="RU003567"/>
    </source>
</evidence>
<reference evidence="8" key="1">
    <citation type="submission" date="2022-10" db="EMBL/GenBank/DDBJ databases">
        <title>Chitiniphilus purpureus sp. nov., a novel chitin-degrading bacterium isolated from crawfish pond sediment.</title>
        <authorList>
            <person name="Li K."/>
        </authorList>
    </citation>
    <scope>NUCLEOTIDE SEQUENCE</scope>
    <source>
        <strain evidence="8">CD1</strain>
    </source>
</reference>
<keyword evidence="2" id="KW-0963">Cytoplasm</keyword>
<dbReference type="NCBIfam" id="NF045542">
    <property type="entry name" value="Clp_rel_HeadMat"/>
    <property type="match status" value="1"/>
</dbReference>
<dbReference type="SUPFAM" id="SSF52096">
    <property type="entry name" value="ClpP/crotonase"/>
    <property type="match status" value="1"/>
</dbReference>
<keyword evidence="4" id="KW-0378">Hydrolase</keyword>
<comment type="similarity">
    <text evidence="1 6">Belongs to the peptidase S14 family.</text>
</comment>
<evidence type="ECO:0000256" key="7">
    <source>
        <dbReference type="SAM" id="MobiDB-lite"/>
    </source>
</evidence>
<dbReference type="NCBIfam" id="NF045540">
    <property type="entry name" value="scaf_prot_MCP1"/>
    <property type="match status" value="1"/>
</dbReference>